<feature type="region of interest" description="Disordered" evidence="1">
    <location>
        <begin position="33"/>
        <end position="74"/>
    </location>
</feature>
<name>A0A543NEC8_9ACTN</name>
<feature type="compositionally biased region" description="Acidic residues" evidence="1">
    <location>
        <begin position="44"/>
        <end position="72"/>
    </location>
</feature>
<dbReference type="OrthoDB" id="5119497at2"/>
<evidence type="ECO:0000256" key="1">
    <source>
        <dbReference type="SAM" id="MobiDB-lite"/>
    </source>
</evidence>
<accession>A0A543NEC8</accession>
<dbReference type="InterPro" id="IPR019648">
    <property type="entry name" value="YebY"/>
</dbReference>
<protein>
    <submittedName>
        <fullName evidence="2">Uncharacterized protein DUF2511</fullName>
    </submittedName>
</protein>
<keyword evidence="3" id="KW-1185">Reference proteome</keyword>
<proteinExistence type="predicted"/>
<feature type="compositionally biased region" description="Low complexity" evidence="1">
    <location>
        <begin position="33"/>
        <end position="43"/>
    </location>
</feature>
<dbReference type="AlphaFoldDB" id="A0A543NEC8"/>
<reference evidence="2 3" key="1">
    <citation type="submission" date="2019-06" db="EMBL/GenBank/DDBJ databases">
        <title>Sequencing the genomes of 1000 actinobacteria strains.</title>
        <authorList>
            <person name="Klenk H.-P."/>
        </authorList>
    </citation>
    <scope>NUCLEOTIDE SEQUENCE [LARGE SCALE GENOMIC DNA]</scope>
    <source>
        <strain evidence="2 3">DSM 45015</strain>
    </source>
</reference>
<gene>
    <name evidence="2" type="ORF">FHX37_0009</name>
</gene>
<dbReference type="Proteomes" id="UP000317422">
    <property type="component" value="Unassembled WGS sequence"/>
</dbReference>
<organism evidence="2 3">
    <name type="scientific">Haloactinospora alba</name>
    <dbReference type="NCBI Taxonomy" id="405555"/>
    <lineage>
        <taxon>Bacteria</taxon>
        <taxon>Bacillati</taxon>
        <taxon>Actinomycetota</taxon>
        <taxon>Actinomycetes</taxon>
        <taxon>Streptosporangiales</taxon>
        <taxon>Nocardiopsidaceae</taxon>
        <taxon>Haloactinospora</taxon>
    </lineage>
</organism>
<sequence length="164" mass="17569">MSTGAKLGIGCGGCAGALLIAAVFAVLIQTVVGDGDSSPSQADQDQEQQDEEGQDSGDKDADENDQEDDPPEWLENGYVSEAMFKERDLTWPLTVDEGSLRCEADEAVVFVDPDNKDYAVNGAATEAGYDDIDPVWADDEDTIAELEDAGADEGNHPRPESFHR</sequence>
<dbReference type="RefSeq" id="WP_141924921.1">
    <property type="nucleotide sequence ID" value="NZ_VFQC01000001.1"/>
</dbReference>
<evidence type="ECO:0000313" key="2">
    <source>
        <dbReference type="EMBL" id="TQN30149.1"/>
    </source>
</evidence>
<evidence type="ECO:0000313" key="3">
    <source>
        <dbReference type="Proteomes" id="UP000317422"/>
    </source>
</evidence>
<dbReference type="Pfam" id="PF10709">
    <property type="entry name" value="DUF2511"/>
    <property type="match status" value="1"/>
</dbReference>
<comment type="caution">
    <text evidence="2">The sequence shown here is derived from an EMBL/GenBank/DDBJ whole genome shotgun (WGS) entry which is preliminary data.</text>
</comment>
<dbReference type="EMBL" id="VFQC01000001">
    <property type="protein sequence ID" value="TQN30149.1"/>
    <property type="molecule type" value="Genomic_DNA"/>
</dbReference>